<name>A0A0K0F529_STRVS</name>
<evidence type="ECO:0000313" key="4">
    <source>
        <dbReference type="WBParaSite" id="SVE_0391900.1"/>
    </source>
</evidence>
<keyword evidence="3" id="KW-1185">Reference proteome</keyword>
<feature type="domain" description="Reverse transcriptase/retrotransposon-derived protein RNase H-like" evidence="2">
    <location>
        <begin position="31"/>
        <end position="101"/>
    </location>
</feature>
<dbReference type="GO" id="GO:0003824">
    <property type="term" value="F:catalytic activity"/>
    <property type="evidence" value="ECO:0007669"/>
    <property type="project" value="UniProtKB-KW"/>
</dbReference>
<organism evidence="3 4">
    <name type="scientific">Strongyloides venezuelensis</name>
    <name type="common">Threadworm</name>
    <dbReference type="NCBI Taxonomy" id="75913"/>
    <lineage>
        <taxon>Eukaryota</taxon>
        <taxon>Metazoa</taxon>
        <taxon>Ecdysozoa</taxon>
        <taxon>Nematoda</taxon>
        <taxon>Chromadorea</taxon>
        <taxon>Rhabditida</taxon>
        <taxon>Tylenchina</taxon>
        <taxon>Panagrolaimomorpha</taxon>
        <taxon>Strongyloidoidea</taxon>
        <taxon>Strongyloididae</taxon>
        <taxon>Strongyloides</taxon>
    </lineage>
</organism>
<dbReference type="InterPro" id="IPR043502">
    <property type="entry name" value="DNA/RNA_pol_sf"/>
</dbReference>
<reference evidence="4" key="2">
    <citation type="submission" date="2015-08" db="UniProtKB">
        <authorList>
            <consortium name="WormBaseParasite"/>
        </authorList>
    </citation>
    <scope>IDENTIFICATION</scope>
</reference>
<protein>
    <submittedName>
        <fullName evidence="4">RT_RNaseH_2 domain-containing protein</fullName>
    </submittedName>
</protein>
<evidence type="ECO:0000256" key="1">
    <source>
        <dbReference type="ARBA" id="ARBA00023268"/>
    </source>
</evidence>
<dbReference type="PANTHER" id="PTHR37984">
    <property type="entry name" value="PROTEIN CBG26694"/>
    <property type="match status" value="1"/>
</dbReference>
<dbReference type="PANTHER" id="PTHR37984:SF5">
    <property type="entry name" value="PROTEIN NYNRIN-LIKE"/>
    <property type="match status" value="1"/>
</dbReference>
<sequence>MIGYFAKHVENLQLILILISKLLKKNIGFDFNEVCIKAFNKVNGILNSSPVLLIADPKKKYYLEVDSSLVGIGAVLMLTNEHGKLQPVSYFSKKYDQSENLHQSLLLSYEANKLSCITFVLNLTCKEGSSAYSKFMLLPGIGFDRTCEKIKQIVLGSIKDEKEELVKRHRGVKIKESDIIRIKKKVRKKGEPLYGLLSLVYKIINHRVFYKLLEDEKSRRGKKNRLVTYVKMIKKIKENDERTSVSLFLLGT</sequence>
<dbReference type="Proteomes" id="UP000035680">
    <property type="component" value="Unassembled WGS sequence"/>
</dbReference>
<dbReference type="InterPro" id="IPR041577">
    <property type="entry name" value="RT_RNaseH_2"/>
</dbReference>
<dbReference type="Pfam" id="PF17919">
    <property type="entry name" value="RT_RNaseH_2"/>
    <property type="match status" value="1"/>
</dbReference>
<accession>A0A0K0F529</accession>
<evidence type="ECO:0000259" key="2">
    <source>
        <dbReference type="Pfam" id="PF17919"/>
    </source>
</evidence>
<dbReference type="STRING" id="75913.A0A0K0F529"/>
<dbReference type="AlphaFoldDB" id="A0A0K0F529"/>
<proteinExistence type="predicted"/>
<reference evidence="3" key="1">
    <citation type="submission" date="2014-07" db="EMBL/GenBank/DDBJ databases">
        <authorList>
            <person name="Martin A.A"/>
            <person name="De Silva N."/>
        </authorList>
    </citation>
    <scope>NUCLEOTIDE SEQUENCE</scope>
</reference>
<dbReference type="InterPro" id="IPR050951">
    <property type="entry name" value="Retrovirus_Pol_polyprotein"/>
</dbReference>
<dbReference type="SUPFAM" id="SSF56672">
    <property type="entry name" value="DNA/RNA polymerases"/>
    <property type="match status" value="1"/>
</dbReference>
<dbReference type="WBParaSite" id="SVE_0391900.1">
    <property type="protein sequence ID" value="SVE_0391900.1"/>
    <property type="gene ID" value="SVE_0391900"/>
</dbReference>
<keyword evidence="1" id="KW-0511">Multifunctional enzyme</keyword>
<dbReference type="Gene3D" id="3.10.20.370">
    <property type="match status" value="1"/>
</dbReference>
<evidence type="ECO:0000313" key="3">
    <source>
        <dbReference type="Proteomes" id="UP000035680"/>
    </source>
</evidence>